<evidence type="ECO:0000256" key="1">
    <source>
        <dbReference type="SAM" id="MobiDB-lite"/>
    </source>
</evidence>
<sequence length="200" mass="21021">MNIDEAIRTALEEEEARTQHRMPPLQDLLDRGAVRGRRRRATHLAAAGVAAALALGAVAVAINQTTEPAPPASSSSRSTSTAPAAPATTLPATVSVRGDGSTGSAYAGSYQERQIMRTLKHEEAWEAEGIKVGRIGVRADGTTPTMAAEVYGDVDRFIQIALQDRDPRVRIIIEPLAQSPTPASGFPLPDAATDSSTPSS</sequence>
<evidence type="ECO:0000313" key="3">
    <source>
        <dbReference type="EMBL" id="QFQ31019.2"/>
    </source>
</evidence>
<proteinExistence type="predicted"/>
<keyword evidence="2" id="KW-0812">Transmembrane</keyword>
<keyword evidence="2" id="KW-1133">Transmembrane helix</keyword>
<dbReference type="Proteomes" id="UP000271708">
    <property type="component" value="Chromosome"/>
</dbReference>
<evidence type="ECO:0000313" key="4">
    <source>
        <dbReference type="Proteomes" id="UP000271708"/>
    </source>
</evidence>
<dbReference type="EMBL" id="CP044548">
    <property type="protein sequence ID" value="QFQ31019.2"/>
    <property type="molecule type" value="Genomic_DNA"/>
</dbReference>
<dbReference type="KEGG" id="jme:EEW87_012920"/>
<feature type="compositionally biased region" description="Low complexity" evidence="1">
    <location>
        <begin position="66"/>
        <end position="95"/>
    </location>
</feature>
<gene>
    <name evidence="3" type="ORF">EEW87_012920</name>
</gene>
<accession>A0A5P8FN20</accession>
<dbReference type="GeneID" id="59162080"/>
<dbReference type="AlphaFoldDB" id="A0A5P8FN20"/>
<dbReference type="RefSeq" id="WP_123093806.1">
    <property type="nucleotide sequence ID" value="NZ_CP044548.2"/>
</dbReference>
<reference evidence="3 4" key="1">
    <citation type="submission" date="2019-09" db="EMBL/GenBank/DDBJ databases">
        <title>Complete Genome Sequence of Janibacter melonis M714 with both human health impact and industrial applications.</title>
        <authorList>
            <person name="Jin M."/>
            <person name="Zhao Q.R."/>
        </authorList>
    </citation>
    <scope>NUCLEOTIDE SEQUENCE [LARGE SCALE GENOMIC DNA]</scope>
    <source>
        <strain evidence="3 4">M714</strain>
    </source>
</reference>
<feature type="region of interest" description="Disordered" evidence="1">
    <location>
        <begin position="176"/>
        <end position="200"/>
    </location>
</feature>
<name>A0A5P8FN20_9MICO</name>
<feature type="region of interest" description="Disordered" evidence="1">
    <location>
        <begin position="66"/>
        <end position="106"/>
    </location>
</feature>
<organism evidence="3 4">
    <name type="scientific">Janibacter melonis</name>
    <dbReference type="NCBI Taxonomy" id="262209"/>
    <lineage>
        <taxon>Bacteria</taxon>
        <taxon>Bacillati</taxon>
        <taxon>Actinomycetota</taxon>
        <taxon>Actinomycetes</taxon>
        <taxon>Micrococcales</taxon>
        <taxon>Intrasporangiaceae</taxon>
        <taxon>Janibacter</taxon>
    </lineage>
</organism>
<keyword evidence="2" id="KW-0472">Membrane</keyword>
<protein>
    <submittedName>
        <fullName evidence="3">Uncharacterized protein</fullName>
    </submittedName>
</protein>
<evidence type="ECO:0000256" key="2">
    <source>
        <dbReference type="SAM" id="Phobius"/>
    </source>
</evidence>
<feature type="transmembrane region" description="Helical" evidence="2">
    <location>
        <begin position="41"/>
        <end position="62"/>
    </location>
</feature>